<evidence type="ECO:0000313" key="3">
    <source>
        <dbReference type="Proteomes" id="UP000509301"/>
    </source>
</evidence>
<dbReference type="Proteomes" id="UP000509301">
    <property type="component" value="Chromosome"/>
</dbReference>
<accession>A0A6N0NUW1</accession>
<dbReference type="KEGG" id="mten:GWK48_05735"/>
<dbReference type="GO" id="GO:0005840">
    <property type="term" value="C:ribosome"/>
    <property type="evidence" value="ECO:0007669"/>
    <property type="project" value="UniProtKB-KW"/>
</dbReference>
<gene>
    <name evidence="2" type="ORF">GWK48_05735</name>
</gene>
<name>A0A6N0NUW1_9CREN</name>
<evidence type="ECO:0000256" key="1">
    <source>
        <dbReference type="SAM" id="MobiDB-lite"/>
    </source>
</evidence>
<reference evidence="2 3" key="1">
    <citation type="submission" date="2020-02" db="EMBL/GenBank/DDBJ databases">
        <title>Comparative genome analysis reveals the metabolism and evolution of the thermophilic archaeal genus Metallosphaera.</title>
        <authorList>
            <person name="Jiang C."/>
        </authorList>
    </citation>
    <scope>NUCLEOTIDE SEQUENCE [LARGE SCALE GENOMIC DNA]</scope>
    <source>
        <strain evidence="2 3">Ric-A</strain>
    </source>
</reference>
<dbReference type="EMBL" id="CP049074">
    <property type="protein sequence ID" value="QKQ99946.1"/>
    <property type="molecule type" value="Genomic_DNA"/>
</dbReference>
<dbReference type="OrthoDB" id="43096at2157"/>
<sequence length="75" mass="8691">MRPFQRTSSLRKISRRTPSGKSKTLLKSRRRNSKTCASCKKLLRGNLRSENRMFGGYLCHRCLSKYIKVSLRGIS</sequence>
<dbReference type="AlphaFoldDB" id="A0A6N0NUW1"/>
<feature type="region of interest" description="Disordered" evidence="1">
    <location>
        <begin position="1"/>
        <end position="31"/>
    </location>
</feature>
<dbReference type="InterPro" id="IPR018065">
    <property type="entry name" value="Ribosomal_eL34_CS"/>
</dbReference>
<keyword evidence="2" id="KW-0687">Ribonucleoprotein</keyword>
<organism evidence="2 3">
    <name type="scientific">Metallosphaera tengchongensis</name>
    <dbReference type="NCBI Taxonomy" id="1532350"/>
    <lineage>
        <taxon>Archaea</taxon>
        <taxon>Thermoproteota</taxon>
        <taxon>Thermoprotei</taxon>
        <taxon>Sulfolobales</taxon>
        <taxon>Sulfolobaceae</taxon>
        <taxon>Metallosphaera</taxon>
    </lineage>
</organism>
<keyword evidence="2" id="KW-0689">Ribosomal protein</keyword>
<feature type="compositionally biased region" description="Polar residues" evidence="1">
    <location>
        <begin position="1"/>
        <end position="22"/>
    </location>
</feature>
<proteinExistence type="predicted"/>
<keyword evidence="3" id="KW-1185">Reference proteome</keyword>
<evidence type="ECO:0000313" key="2">
    <source>
        <dbReference type="EMBL" id="QKQ99946.1"/>
    </source>
</evidence>
<dbReference type="PROSITE" id="PS01145">
    <property type="entry name" value="RIBOSOMAL_L34E"/>
    <property type="match status" value="1"/>
</dbReference>
<protein>
    <submittedName>
        <fullName evidence="2">50S ribosomal protein L34e</fullName>
    </submittedName>
</protein>